<dbReference type="GO" id="GO:0005829">
    <property type="term" value="C:cytosol"/>
    <property type="evidence" value="ECO:0007669"/>
    <property type="project" value="TreeGrafter"/>
</dbReference>
<dbReference type="AlphaFoldDB" id="E0NP70"/>
<keyword evidence="4" id="KW-0472">Membrane</keyword>
<keyword evidence="1" id="KW-0547">Nucleotide-binding</keyword>
<accession>E0NP70</accession>
<keyword evidence="3" id="KW-0238">DNA-binding</keyword>
<dbReference type="STRING" id="862517.HMPREF9225_1959"/>
<dbReference type="GO" id="GO:0140664">
    <property type="term" value="F:ATP-dependent DNA damage sensor activity"/>
    <property type="evidence" value="ECO:0007669"/>
    <property type="project" value="InterPro"/>
</dbReference>
<comment type="caution">
    <text evidence="6">The sequence shown here is derived from an EMBL/GenBank/DDBJ whole genome shotgun (WGS) entry which is preliminary data.</text>
</comment>
<reference evidence="6 7" key="1">
    <citation type="submission" date="2010-07" db="EMBL/GenBank/DDBJ databases">
        <authorList>
            <person name="Muzny D."/>
            <person name="Qin X."/>
            <person name="Deng J."/>
            <person name="Jiang H."/>
            <person name="Liu Y."/>
            <person name="Qu J."/>
            <person name="Song X.-Z."/>
            <person name="Zhang L."/>
            <person name="Thornton R."/>
            <person name="Coyle M."/>
            <person name="Francisco L."/>
            <person name="Jackson L."/>
            <person name="Javaid M."/>
            <person name="Korchina V."/>
            <person name="Kovar C."/>
            <person name="Mata R."/>
            <person name="Mathew T."/>
            <person name="Ngo R."/>
            <person name="Nguyen L."/>
            <person name="Nguyen N."/>
            <person name="Okwuonu G."/>
            <person name="Ongeri F."/>
            <person name="Pham C."/>
            <person name="Simmons D."/>
            <person name="Wilczek-Boney K."/>
            <person name="Hale W."/>
            <person name="Jakkamsetti A."/>
            <person name="Pham P."/>
            <person name="Ruth R."/>
            <person name="San Lucas F."/>
            <person name="Warren J."/>
            <person name="Zhang J."/>
            <person name="Zhao Z."/>
            <person name="Zhou C."/>
            <person name="Zhu D."/>
            <person name="Lee S."/>
            <person name="Bess C."/>
            <person name="Blankenburg K."/>
            <person name="Forbes L."/>
            <person name="Fu Q."/>
            <person name="Gubbala S."/>
            <person name="Hirani K."/>
            <person name="Jayaseelan J.C."/>
            <person name="Lara F."/>
            <person name="Munidasa M."/>
            <person name="Palculict T."/>
            <person name="Patil S."/>
            <person name="Pu L.-L."/>
            <person name="Saada N."/>
            <person name="Tang L."/>
            <person name="Weissenberger G."/>
            <person name="Zhu Y."/>
            <person name="Hemphill L."/>
            <person name="Shang Y."/>
            <person name="Youmans B."/>
            <person name="Ayvaz T."/>
            <person name="Ross M."/>
            <person name="Santibanez J."/>
            <person name="Aqrawi P."/>
            <person name="Gross S."/>
            <person name="Joshi V."/>
            <person name="Fowler G."/>
            <person name="Nazareth L."/>
            <person name="Reid J."/>
            <person name="Worley K."/>
            <person name="Petrosino J."/>
            <person name="Highlander S."/>
            <person name="Gibbs R."/>
        </authorList>
    </citation>
    <scope>NUCLEOTIDE SEQUENCE [LARGE SCALE GENOMIC DNA]</scope>
    <source>
        <strain evidence="6 7">ATCC BAA-1640</strain>
    </source>
</reference>
<sequence>MKDLLLKYYDLTIMVLLFVGLYIILKIINYFKEKNFEKYIESRAFIGRSEKLDIKRDYDIVMKAQELLDFDFKVDSTTFYDLNLLDYIKRIDYSMSTMGASSLYVRTREARPILKDLDTLRYIREKEEETISLMAKFLSFGEIKNKELFTLLKNGIEAKFSFELYVKFYPLIAALVLGLFFVSKISFLSGITLILATNAIITKDISKKTQGASKMLTMLGKFSKLGMDVLKTDLELESIERLRDYKTLLKKINRKTGSFYNKVGLDTDIFYELISTVTLHEAMLFLSIKDLVNENKENLCKLYFILGDIDNEIALSNLYYNLDLVCKADVADKTEDISIEGEELHNPIIYLKDQEESVGNTFKFTKDILLTGSNASGKSTFLRTIGINHLMAKTLGFVVAKKFKTTDTDIFTSIDIKDSIEEKTSYFMAEAKTIKKMIDNPGNIYLLDEVFKGTNTIDRISAASSTLEYLSKQGFVVAATHDIELTTILEKDFSNYHFEEVVTKDEIKFDYKLKEGRAATRNAIRILEMYDYPEIITKKARERSEER</sequence>
<protein>
    <submittedName>
        <fullName evidence="6">MutS domain V protein</fullName>
    </submittedName>
</protein>
<dbReference type="SMART" id="SM00534">
    <property type="entry name" value="MUTSac"/>
    <property type="match status" value="1"/>
</dbReference>
<feature type="transmembrane region" description="Helical" evidence="4">
    <location>
        <begin position="168"/>
        <end position="196"/>
    </location>
</feature>
<dbReference type="InterPro" id="IPR027417">
    <property type="entry name" value="P-loop_NTPase"/>
</dbReference>
<feature type="transmembrane region" description="Helical" evidence="4">
    <location>
        <begin position="6"/>
        <end position="25"/>
    </location>
</feature>
<evidence type="ECO:0000313" key="7">
    <source>
        <dbReference type="Proteomes" id="UP000003280"/>
    </source>
</evidence>
<dbReference type="HOGENOM" id="CLU_030717_1_0_9"/>
<dbReference type="EMBL" id="AEEH01000053">
    <property type="protein sequence ID" value="EFM24538.1"/>
    <property type="molecule type" value="Genomic_DNA"/>
</dbReference>
<dbReference type="GO" id="GO:0030983">
    <property type="term" value="F:mismatched DNA binding"/>
    <property type="evidence" value="ECO:0007669"/>
    <property type="project" value="InterPro"/>
</dbReference>
<keyword evidence="2" id="KW-0067">ATP-binding</keyword>
<dbReference type="GO" id="GO:0005524">
    <property type="term" value="F:ATP binding"/>
    <property type="evidence" value="ECO:0007669"/>
    <property type="project" value="UniProtKB-KW"/>
</dbReference>
<dbReference type="eggNOG" id="COG0249">
    <property type="taxonomic scope" value="Bacteria"/>
</dbReference>
<dbReference type="SUPFAM" id="SSF52540">
    <property type="entry name" value="P-loop containing nucleoside triphosphate hydrolases"/>
    <property type="match status" value="1"/>
</dbReference>
<evidence type="ECO:0000256" key="3">
    <source>
        <dbReference type="ARBA" id="ARBA00023125"/>
    </source>
</evidence>
<dbReference type="GO" id="GO:0006298">
    <property type="term" value="P:mismatch repair"/>
    <property type="evidence" value="ECO:0007669"/>
    <property type="project" value="InterPro"/>
</dbReference>
<dbReference type="OrthoDB" id="9802448at2"/>
<gene>
    <name evidence="6" type="ORF">HMPREF9225_1959</name>
</gene>
<evidence type="ECO:0000313" key="6">
    <source>
        <dbReference type="EMBL" id="EFM24538.1"/>
    </source>
</evidence>
<name>E0NP70_9FIRM</name>
<dbReference type="PANTHER" id="PTHR11361">
    <property type="entry name" value="DNA MISMATCH REPAIR PROTEIN MUTS FAMILY MEMBER"/>
    <property type="match status" value="1"/>
</dbReference>
<evidence type="ECO:0000256" key="2">
    <source>
        <dbReference type="ARBA" id="ARBA00022840"/>
    </source>
</evidence>
<dbReference type="RefSeq" id="WP_008902734.1">
    <property type="nucleotide sequence ID" value="NZ_GL397071.1"/>
</dbReference>
<dbReference type="Proteomes" id="UP000003280">
    <property type="component" value="Unassembled WGS sequence"/>
</dbReference>
<feature type="domain" description="DNA mismatch repair proteins mutS family" evidence="5">
    <location>
        <begin position="365"/>
        <end position="545"/>
    </location>
</feature>
<dbReference type="InterPro" id="IPR000432">
    <property type="entry name" value="DNA_mismatch_repair_MutS_C"/>
</dbReference>
<keyword evidence="7" id="KW-1185">Reference proteome</keyword>
<dbReference type="Gene3D" id="3.40.50.300">
    <property type="entry name" value="P-loop containing nucleotide triphosphate hydrolases"/>
    <property type="match status" value="1"/>
</dbReference>
<evidence type="ECO:0000256" key="4">
    <source>
        <dbReference type="SAM" id="Phobius"/>
    </source>
</evidence>
<proteinExistence type="predicted"/>
<keyword evidence="4" id="KW-1133">Transmembrane helix</keyword>
<dbReference type="Pfam" id="PF00488">
    <property type="entry name" value="MutS_V"/>
    <property type="match status" value="1"/>
</dbReference>
<evidence type="ECO:0000256" key="1">
    <source>
        <dbReference type="ARBA" id="ARBA00022741"/>
    </source>
</evidence>
<evidence type="ECO:0000259" key="5">
    <source>
        <dbReference type="SMART" id="SM00534"/>
    </source>
</evidence>
<keyword evidence="4" id="KW-0812">Transmembrane</keyword>
<dbReference type="PANTHER" id="PTHR11361:SF152">
    <property type="entry name" value="DNA MISMATCH REPAIR PROTEIN"/>
    <property type="match status" value="1"/>
</dbReference>
<organism evidence="6 7">
    <name type="scientific">Peptoniphilus duerdenii ATCC BAA-1640</name>
    <dbReference type="NCBI Taxonomy" id="862517"/>
    <lineage>
        <taxon>Bacteria</taxon>
        <taxon>Bacillati</taxon>
        <taxon>Bacillota</taxon>
        <taxon>Tissierellia</taxon>
        <taxon>Tissierellales</taxon>
        <taxon>Peptoniphilaceae</taxon>
        <taxon>Peptoniphilus</taxon>
    </lineage>
</organism>
<dbReference type="InterPro" id="IPR045076">
    <property type="entry name" value="MutS"/>
</dbReference>